<accession>A0AAP0BWB6</accession>
<dbReference type="Proteomes" id="UP001418222">
    <property type="component" value="Unassembled WGS sequence"/>
</dbReference>
<evidence type="ECO:0000313" key="1">
    <source>
        <dbReference type="EMBL" id="KAK8951467.1"/>
    </source>
</evidence>
<organism evidence="1 2">
    <name type="scientific">Platanthera zijinensis</name>
    <dbReference type="NCBI Taxonomy" id="2320716"/>
    <lineage>
        <taxon>Eukaryota</taxon>
        <taxon>Viridiplantae</taxon>
        <taxon>Streptophyta</taxon>
        <taxon>Embryophyta</taxon>
        <taxon>Tracheophyta</taxon>
        <taxon>Spermatophyta</taxon>
        <taxon>Magnoliopsida</taxon>
        <taxon>Liliopsida</taxon>
        <taxon>Asparagales</taxon>
        <taxon>Orchidaceae</taxon>
        <taxon>Orchidoideae</taxon>
        <taxon>Orchideae</taxon>
        <taxon>Orchidinae</taxon>
        <taxon>Platanthera</taxon>
    </lineage>
</organism>
<protein>
    <submittedName>
        <fullName evidence="1">Uncharacterized protein</fullName>
    </submittedName>
</protein>
<dbReference type="EMBL" id="JBBWWQ010000003">
    <property type="protein sequence ID" value="KAK8951467.1"/>
    <property type="molecule type" value="Genomic_DNA"/>
</dbReference>
<comment type="caution">
    <text evidence="1">The sequence shown here is derived from an EMBL/GenBank/DDBJ whole genome shotgun (WGS) entry which is preliminary data.</text>
</comment>
<name>A0AAP0BWB6_9ASPA</name>
<evidence type="ECO:0000313" key="2">
    <source>
        <dbReference type="Proteomes" id="UP001418222"/>
    </source>
</evidence>
<dbReference type="AlphaFoldDB" id="A0AAP0BWB6"/>
<keyword evidence="2" id="KW-1185">Reference proteome</keyword>
<gene>
    <name evidence="1" type="ORF">KSP39_PZI004165</name>
</gene>
<sequence>MEDVLSGLGKWFRPLSGIRLCRVALRDAKGNCGQAGNASRGYLASPGKPLLDLLGDRHLGRFRTRGIEKVTQARRRIYIDGGGHWWLALPSTGGGAGEGLNHLGKPSPMVEGRGAAGNHRSDGTRKQSFSLSFFCGGGRRRQAVGPLLEEFLTPGASPGRRVGRPLMHKLGGNPSVVCTGFRLSRDEKERSAEAPAGESAECFPPPVRLSFSHHLCRQLSEDAKGSFLDKSEVADRVITVVKNFQKVDPSKVTDPFSFLLYMKIIIIDNRCR</sequence>
<proteinExistence type="predicted"/>
<reference evidence="1 2" key="1">
    <citation type="journal article" date="2022" name="Nat. Plants">
        <title>Genomes of leafy and leafless Platanthera orchids illuminate the evolution of mycoheterotrophy.</title>
        <authorList>
            <person name="Li M.H."/>
            <person name="Liu K.W."/>
            <person name="Li Z."/>
            <person name="Lu H.C."/>
            <person name="Ye Q.L."/>
            <person name="Zhang D."/>
            <person name="Wang J.Y."/>
            <person name="Li Y.F."/>
            <person name="Zhong Z.M."/>
            <person name="Liu X."/>
            <person name="Yu X."/>
            <person name="Liu D.K."/>
            <person name="Tu X.D."/>
            <person name="Liu B."/>
            <person name="Hao Y."/>
            <person name="Liao X.Y."/>
            <person name="Jiang Y.T."/>
            <person name="Sun W.H."/>
            <person name="Chen J."/>
            <person name="Chen Y.Q."/>
            <person name="Ai Y."/>
            <person name="Zhai J.W."/>
            <person name="Wu S.S."/>
            <person name="Zhou Z."/>
            <person name="Hsiao Y.Y."/>
            <person name="Wu W.L."/>
            <person name="Chen Y.Y."/>
            <person name="Lin Y.F."/>
            <person name="Hsu J.L."/>
            <person name="Li C.Y."/>
            <person name="Wang Z.W."/>
            <person name="Zhao X."/>
            <person name="Zhong W.Y."/>
            <person name="Ma X.K."/>
            <person name="Ma L."/>
            <person name="Huang J."/>
            <person name="Chen G.Z."/>
            <person name="Huang M.Z."/>
            <person name="Huang L."/>
            <person name="Peng D.H."/>
            <person name="Luo Y.B."/>
            <person name="Zou S.Q."/>
            <person name="Chen S.P."/>
            <person name="Lan S."/>
            <person name="Tsai W.C."/>
            <person name="Van de Peer Y."/>
            <person name="Liu Z.J."/>
        </authorList>
    </citation>
    <scope>NUCLEOTIDE SEQUENCE [LARGE SCALE GENOMIC DNA]</scope>
    <source>
        <strain evidence="1">Lor287</strain>
    </source>
</reference>